<dbReference type="InterPro" id="IPR004714">
    <property type="entry name" value="Cyt_oxidase_maturation_cbb3"/>
</dbReference>
<dbReference type="PANTHER" id="PTHR41532">
    <property type="entry name" value="FIXS PROTEIN"/>
    <property type="match status" value="1"/>
</dbReference>
<organism evidence="1 2">
    <name type="scientific">Rivibacter subsaxonicus</name>
    <dbReference type="NCBI Taxonomy" id="457575"/>
    <lineage>
        <taxon>Bacteria</taxon>
        <taxon>Pseudomonadati</taxon>
        <taxon>Pseudomonadota</taxon>
        <taxon>Betaproteobacteria</taxon>
        <taxon>Burkholderiales</taxon>
        <taxon>Rivibacter</taxon>
    </lineage>
</organism>
<sequence length="58" mass="6451">MRASSVDILFLLVPLSVLLVLAILGVFAWALHSGQFEDLEREGQRLLEETPAEATRVE</sequence>
<dbReference type="NCBIfam" id="TIGR00847">
    <property type="entry name" value="ccoS"/>
    <property type="match status" value="1"/>
</dbReference>
<accession>A0A4Q7VNR6</accession>
<dbReference type="EMBL" id="SHKP01000006">
    <property type="protein sequence ID" value="RZT97972.1"/>
    <property type="molecule type" value="Genomic_DNA"/>
</dbReference>
<protein>
    <submittedName>
        <fullName evidence="1">Cbb3-type cytochrome oxidase maturation protein</fullName>
    </submittedName>
</protein>
<name>A0A4Q7VNR6_9BURK</name>
<comment type="caution">
    <text evidence="1">The sequence shown here is derived from an EMBL/GenBank/DDBJ whole genome shotgun (WGS) entry which is preliminary data.</text>
</comment>
<dbReference type="Pfam" id="PF03597">
    <property type="entry name" value="FixS"/>
    <property type="match status" value="1"/>
</dbReference>
<gene>
    <name evidence="1" type="ORF">EV670_2372</name>
</gene>
<reference evidence="1 2" key="1">
    <citation type="submission" date="2019-02" db="EMBL/GenBank/DDBJ databases">
        <title>Genomic Encyclopedia of Type Strains, Phase IV (KMG-IV): sequencing the most valuable type-strain genomes for metagenomic binning, comparative biology and taxonomic classification.</title>
        <authorList>
            <person name="Goeker M."/>
        </authorList>
    </citation>
    <scope>NUCLEOTIDE SEQUENCE [LARGE SCALE GENOMIC DNA]</scope>
    <source>
        <strain evidence="1 2">DSM 19570</strain>
    </source>
</reference>
<keyword evidence="2" id="KW-1185">Reference proteome</keyword>
<dbReference type="Proteomes" id="UP000293671">
    <property type="component" value="Unassembled WGS sequence"/>
</dbReference>
<evidence type="ECO:0000313" key="1">
    <source>
        <dbReference type="EMBL" id="RZT97972.1"/>
    </source>
</evidence>
<evidence type="ECO:0000313" key="2">
    <source>
        <dbReference type="Proteomes" id="UP000293671"/>
    </source>
</evidence>
<dbReference type="AlphaFoldDB" id="A0A4Q7VNR6"/>
<dbReference type="PANTHER" id="PTHR41532:SF1">
    <property type="entry name" value="FIXS PROTEIN"/>
    <property type="match status" value="1"/>
</dbReference>
<proteinExistence type="predicted"/>